<proteinExistence type="predicted"/>
<accession>A0A0H3ZRC6</accession>
<protein>
    <submittedName>
        <fullName evidence="1">Uncharacterized protein</fullName>
    </submittedName>
</protein>
<sequence length="85" mass="9476">MLSSMSLTDYRGWIRHIKANGFSFRNQELLLQQMNASIFNATGRMTNPLSADDFSVRKATQAASPSTLSQPVLNELLSQQASRLD</sequence>
<evidence type="ECO:0000313" key="1">
    <source>
        <dbReference type="EMBL" id="AKN36444.1"/>
    </source>
</evidence>
<organism evidence="1">
    <name type="scientific">Vibrio splendidus</name>
    <dbReference type="NCBI Taxonomy" id="29497"/>
    <lineage>
        <taxon>Bacteria</taxon>
        <taxon>Pseudomonadati</taxon>
        <taxon>Pseudomonadota</taxon>
        <taxon>Gammaproteobacteria</taxon>
        <taxon>Vibrionales</taxon>
        <taxon>Vibrionaceae</taxon>
        <taxon>Vibrio</taxon>
    </lineage>
</organism>
<reference evidence="1" key="1">
    <citation type="journal article" date="2015" name="MBio">
        <title>Eco-Evolutionary Dynamics of Episomes among Ecologically Cohesive Bacterial Populations.</title>
        <authorList>
            <person name="Xue H."/>
            <person name="Cordero O.X."/>
            <person name="Camas F.M."/>
            <person name="Trimble W."/>
            <person name="Meyer F."/>
            <person name="Guglielmini J."/>
            <person name="Rocha E.P."/>
            <person name="Polz M.F."/>
        </authorList>
    </citation>
    <scope>NUCLEOTIDE SEQUENCE</scope>
    <source>
        <strain evidence="1">FF_308</strain>
    </source>
</reference>
<name>A0A0H3ZRC6_VIBSP</name>
<dbReference type="AlphaFoldDB" id="A0A0H3ZRC6"/>
<dbReference type="EMBL" id="KP795491">
    <property type="protein sequence ID" value="AKN36444.1"/>
    <property type="molecule type" value="Genomic_DNA"/>
</dbReference>